<accession>A0A7S3YDF7</accession>
<dbReference type="Pfam" id="PF00226">
    <property type="entry name" value="DnaJ"/>
    <property type="match status" value="1"/>
</dbReference>
<dbReference type="SUPFAM" id="SSF46565">
    <property type="entry name" value="Chaperone J-domain"/>
    <property type="match status" value="1"/>
</dbReference>
<feature type="compositionally biased region" description="Basic and acidic residues" evidence="1">
    <location>
        <begin position="325"/>
        <end position="337"/>
    </location>
</feature>
<organism evidence="3">
    <name type="scientific">Lotharella globosa</name>
    <dbReference type="NCBI Taxonomy" id="91324"/>
    <lineage>
        <taxon>Eukaryota</taxon>
        <taxon>Sar</taxon>
        <taxon>Rhizaria</taxon>
        <taxon>Cercozoa</taxon>
        <taxon>Chlorarachniophyceae</taxon>
        <taxon>Lotharella</taxon>
    </lineage>
</organism>
<dbReference type="AlphaFoldDB" id="A0A7S3YDF7"/>
<feature type="region of interest" description="Disordered" evidence="1">
    <location>
        <begin position="74"/>
        <end position="94"/>
    </location>
</feature>
<dbReference type="InterPro" id="IPR050817">
    <property type="entry name" value="DjlA_DnaK_co-chaperone"/>
</dbReference>
<dbReference type="InterPro" id="IPR001623">
    <property type="entry name" value="DnaJ_domain"/>
</dbReference>
<evidence type="ECO:0000313" key="3">
    <source>
        <dbReference type="EMBL" id="CAE0648278.1"/>
    </source>
</evidence>
<feature type="region of interest" description="Disordered" evidence="1">
    <location>
        <begin position="325"/>
        <end position="350"/>
    </location>
</feature>
<sequence length="350" mass="39382">MIILCPLLLAKAAGNPARTPHAFQNPGTASRFDGRPSCTQRTPFRSARLQTIPVWRQNGCASFARNKGSFDWGVKKDSSETATGDRPKGKRAGATTYPDLGVFRRFELDRGRPSEMDEREWHYHVLGLDHGASAEEAKAAFRKLTLIHHPDRKGGCTRRFLQIRDAMTFIETERMEREKEKEKSGVQDWWRVRDEGIPGHLSTFFLTVTCFLQGTWTGQLSMLGKRKPNRATWYEAEAAQVVYDRVESAHAPIPEAPAHVDHPHMNDGMASSVSVGLNIDGEIDGTAASSEAKGEERFVEELQRLRWQSRLRGLKAREKKIAKERAKSVKKLGEGKMPKMLPPSSSDQLF</sequence>
<reference evidence="3" key="1">
    <citation type="submission" date="2021-01" db="EMBL/GenBank/DDBJ databases">
        <authorList>
            <person name="Corre E."/>
            <person name="Pelletier E."/>
            <person name="Niang G."/>
            <person name="Scheremetjew M."/>
            <person name="Finn R."/>
            <person name="Kale V."/>
            <person name="Holt S."/>
            <person name="Cochrane G."/>
            <person name="Meng A."/>
            <person name="Brown T."/>
            <person name="Cohen L."/>
        </authorList>
    </citation>
    <scope>NUCLEOTIDE SEQUENCE</scope>
    <source>
        <strain evidence="3">CCCM811</strain>
    </source>
</reference>
<dbReference type="PROSITE" id="PS50076">
    <property type="entry name" value="DNAJ_2"/>
    <property type="match status" value="1"/>
</dbReference>
<dbReference type="InterPro" id="IPR036869">
    <property type="entry name" value="J_dom_sf"/>
</dbReference>
<dbReference type="Gene3D" id="1.10.287.110">
    <property type="entry name" value="DnaJ domain"/>
    <property type="match status" value="1"/>
</dbReference>
<name>A0A7S3YDF7_9EUKA</name>
<proteinExistence type="predicted"/>
<gene>
    <name evidence="3" type="ORF">LGLO00237_LOCUS2939</name>
</gene>
<dbReference type="EMBL" id="HBIV01004206">
    <property type="protein sequence ID" value="CAE0648278.1"/>
    <property type="molecule type" value="Transcribed_RNA"/>
</dbReference>
<dbReference type="CDD" id="cd06257">
    <property type="entry name" value="DnaJ"/>
    <property type="match status" value="1"/>
</dbReference>
<feature type="compositionally biased region" description="Basic and acidic residues" evidence="1">
    <location>
        <begin position="74"/>
        <end position="87"/>
    </location>
</feature>
<feature type="domain" description="J" evidence="2">
    <location>
        <begin position="121"/>
        <end position="185"/>
    </location>
</feature>
<dbReference type="PANTHER" id="PTHR24074">
    <property type="entry name" value="CO-CHAPERONE PROTEIN DJLA"/>
    <property type="match status" value="1"/>
</dbReference>
<evidence type="ECO:0000256" key="1">
    <source>
        <dbReference type="SAM" id="MobiDB-lite"/>
    </source>
</evidence>
<evidence type="ECO:0000259" key="2">
    <source>
        <dbReference type="PROSITE" id="PS50076"/>
    </source>
</evidence>
<protein>
    <recommendedName>
        <fullName evidence="2">J domain-containing protein</fullName>
    </recommendedName>
</protein>
<dbReference type="SMART" id="SM00271">
    <property type="entry name" value="DnaJ"/>
    <property type="match status" value="1"/>
</dbReference>